<dbReference type="Gene3D" id="3.40.395.10">
    <property type="entry name" value="Adenoviral Proteinase, Chain A"/>
    <property type="match status" value="1"/>
</dbReference>
<dbReference type="PANTHER" id="PTHR12606">
    <property type="entry name" value="SENTRIN/SUMO-SPECIFIC PROTEASE"/>
    <property type="match status" value="1"/>
</dbReference>
<dbReference type="GO" id="GO:0016926">
    <property type="term" value="P:protein desumoylation"/>
    <property type="evidence" value="ECO:0007669"/>
    <property type="project" value="TreeGrafter"/>
</dbReference>
<accession>A0A0E0K074</accession>
<comment type="similarity">
    <text evidence="1">Belongs to the peptidase C48 family.</text>
</comment>
<evidence type="ECO:0000259" key="7">
    <source>
        <dbReference type="PROSITE" id="PS50600"/>
    </source>
</evidence>
<evidence type="ECO:0000256" key="5">
    <source>
        <dbReference type="SAM" id="MobiDB-lite"/>
    </source>
</evidence>
<keyword evidence="9" id="KW-1185">Reference proteome</keyword>
<feature type="transmembrane region" description="Helical" evidence="6">
    <location>
        <begin position="254"/>
        <end position="276"/>
    </location>
</feature>
<dbReference type="InterPro" id="IPR003653">
    <property type="entry name" value="Peptidase_C48_C"/>
</dbReference>
<keyword evidence="6" id="KW-1133">Transmembrane helix</keyword>
<dbReference type="PROSITE" id="PS50600">
    <property type="entry name" value="ULP_PROTEASE"/>
    <property type="match status" value="1"/>
</dbReference>
<feature type="domain" description="Ubiquitin-like protease family profile" evidence="7">
    <location>
        <begin position="1"/>
        <end position="202"/>
    </location>
</feature>
<evidence type="ECO:0000256" key="1">
    <source>
        <dbReference type="ARBA" id="ARBA00005234"/>
    </source>
</evidence>
<dbReference type="PANTHER" id="PTHR12606:SF141">
    <property type="entry name" value="GH15225P-RELATED"/>
    <property type="match status" value="1"/>
</dbReference>
<dbReference type="Gramene" id="OPUNC02G15950.1">
    <property type="protein sequence ID" value="OPUNC02G15950.1"/>
    <property type="gene ID" value="OPUNC02G15950"/>
</dbReference>
<keyword evidence="6" id="KW-0472">Membrane</keyword>
<keyword evidence="2" id="KW-0645">Protease</keyword>
<dbReference type="Proteomes" id="UP000026962">
    <property type="component" value="Chromosome 2"/>
</dbReference>
<dbReference type="GO" id="GO:0006508">
    <property type="term" value="P:proteolysis"/>
    <property type="evidence" value="ECO:0007669"/>
    <property type="project" value="UniProtKB-KW"/>
</dbReference>
<proteinExistence type="inferred from homology"/>
<reference evidence="8" key="1">
    <citation type="submission" date="2015-04" db="UniProtKB">
        <authorList>
            <consortium name="EnsemblPlants"/>
        </authorList>
    </citation>
    <scope>IDENTIFICATION</scope>
</reference>
<feature type="region of interest" description="Disordered" evidence="5">
    <location>
        <begin position="79"/>
        <end position="101"/>
    </location>
</feature>
<dbReference type="Pfam" id="PF02902">
    <property type="entry name" value="Peptidase_C48"/>
    <property type="match status" value="1"/>
</dbReference>
<sequence length="281" mass="32559">MNKKRNEDNVAISNFAKELTGVLSSHNREKVCTASFVSAAAINAVKIVANKFKSRLSQFNNRDSTGHIFDESRPRFKLFDSDDESSNSGKENEEFGANSASQNSPDVVFLALFPIHYNQHWFLFIVDIKDRLFVFLDPLHSEGDDYFEPILSLLLKNFQTVWGKFVGTMIDFSTFTIKFPPVPRQDYSGDSGVYVMKFIELWSPRIVLQNEFSKENIQHIRVQFVNQSFFHERNKMLQTEIQDVVLNWFNPVRYFIFVYIFQISAHLCSYVSLITISDSLL</sequence>
<evidence type="ECO:0000313" key="8">
    <source>
        <dbReference type="EnsemblPlants" id="OPUNC02G15950.1"/>
    </source>
</evidence>
<evidence type="ECO:0000256" key="2">
    <source>
        <dbReference type="ARBA" id="ARBA00022670"/>
    </source>
</evidence>
<evidence type="ECO:0000313" key="9">
    <source>
        <dbReference type="Proteomes" id="UP000026962"/>
    </source>
</evidence>
<dbReference type="AlphaFoldDB" id="A0A0E0K074"/>
<evidence type="ECO:0000256" key="3">
    <source>
        <dbReference type="ARBA" id="ARBA00022801"/>
    </source>
</evidence>
<dbReference type="GO" id="GO:0016929">
    <property type="term" value="F:deSUMOylase activity"/>
    <property type="evidence" value="ECO:0007669"/>
    <property type="project" value="TreeGrafter"/>
</dbReference>
<dbReference type="SUPFAM" id="SSF54001">
    <property type="entry name" value="Cysteine proteinases"/>
    <property type="match status" value="1"/>
</dbReference>
<keyword evidence="3" id="KW-0378">Hydrolase</keyword>
<keyword evidence="6" id="KW-0812">Transmembrane</keyword>
<reference evidence="8" key="2">
    <citation type="submission" date="2018-05" db="EMBL/GenBank/DDBJ databases">
        <title>OpunRS2 (Oryza punctata Reference Sequence Version 2).</title>
        <authorList>
            <person name="Zhang J."/>
            <person name="Kudrna D."/>
            <person name="Lee S."/>
            <person name="Talag J."/>
            <person name="Welchert J."/>
            <person name="Wing R.A."/>
        </authorList>
    </citation>
    <scope>NUCLEOTIDE SEQUENCE [LARGE SCALE GENOMIC DNA]</scope>
</reference>
<keyword evidence="4" id="KW-0788">Thiol protease</keyword>
<dbReference type="EnsemblPlants" id="OPUNC02G15950.1">
    <property type="protein sequence ID" value="OPUNC02G15950.1"/>
    <property type="gene ID" value="OPUNC02G15950"/>
</dbReference>
<dbReference type="HOGENOM" id="CLU_991721_0_0_1"/>
<dbReference type="InterPro" id="IPR038765">
    <property type="entry name" value="Papain-like_cys_pep_sf"/>
</dbReference>
<name>A0A0E0K074_ORYPU</name>
<protein>
    <recommendedName>
        <fullName evidence="7">Ubiquitin-like protease family profile domain-containing protein</fullName>
    </recommendedName>
</protein>
<dbReference type="GO" id="GO:0005634">
    <property type="term" value="C:nucleus"/>
    <property type="evidence" value="ECO:0007669"/>
    <property type="project" value="TreeGrafter"/>
</dbReference>
<organism evidence="8">
    <name type="scientific">Oryza punctata</name>
    <name type="common">Red rice</name>
    <dbReference type="NCBI Taxonomy" id="4537"/>
    <lineage>
        <taxon>Eukaryota</taxon>
        <taxon>Viridiplantae</taxon>
        <taxon>Streptophyta</taxon>
        <taxon>Embryophyta</taxon>
        <taxon>Tracheophyta</taxon>
        <taxon>Spermatophyta</taxon>
        <taxon>Magnoliopsida</taxon>
        <taxon>Liliopsida</taxon>
        <taxon>Poales</taxon>
        <taxon>Poaceae</taxon>
        <taxon>BOP clade</taxon>
        <taxon>Oryzoideae</taxon>
        <taxon>Oryzeae</taxon>
        <taxon>Oryzinae</taxon>
        <taxon>Oryza</taxon>
    </lineage>
</organism>
<evidence type="ECO:0000256" key="6">
    <source>
        <dbReference type="SAM" id="Phobius"/>
    </source>
</evidence>
<dbReference type="STRING" id="4537.A0A0E0K074"/>
<evidence type="ECO:0000256" key="4">
    <source>
        <dbReference type="ARBA" id="ARBA00022807"/>
    </source>
</evidence>